<organism evidence="2 3">
    <name type="scientific">Trypanosoma congolense (strain IL3000)</name>
    <dbReference type="NCBI Taxonomy" id="1068625"/>
    <lineage>
        <taxon>Eukaryota</taxon>
        <taxon>Discoba</taxon>
        <taxon>Euglenozoa</taxon>
        <taxon>Kinetoplastea</taxon>
        <taxon>Metakinetoplastina</taxon>
        <taxon>Trypanosomatida</taxon>
        <taxon>Trypanosomatidae</taxon>
        <taxon>Trypanosoma</taxon>
        <taxon>Nannomonas</taxon>
    </lineage>
</organism>
<sequence length="253" mass="29464">MLSRTINLLRVSPFSLFMKDLKKKRELTGMTLAQGVRVASRMYRALRPAQRRALQSRANQLTYPALEAFNAFQRRESRHLIHLKNAQRQRIIGEMWRKSEQRKNLELKKLREKAKERREARLSLMKTKKKVGILPSVRKFRIKKVDDYGAREDVKSKISKRSRPSNKSNVTSKDKGAAALKEDARGREVQSSKTGSKDTGKDKKVRQVKKVVSERLANEMRRRAALARGLKDLLKDKREEKERKAMKGSARRR</sequence>
<dbReference type="VEuPathDB" id="TriTrypDB:TcIL3000_0_19370"/>
<feature type="region of interest" description="Disordered" evidence="1">
    <location>
        <begin position="155"/>
        <end position="253"/>
    </location>
</feature>
<dbReference type="PANTHER" id="PTHR37564:SF4">
    <property type="entry name" value="DNA-ASSOCIATED PROTEIN, PUTATIVE-RELATED"/>
    <property type="match status" value="1"/>
</dbReference>
<reference evidence="2 3" key="2">
    <citation type="journal article" date="2012" name="Proc. Natl. Acad. Sci. U.S.A.">
        <title>Antigenic diversity is generated by distinct evolutionary mechanisms in African trypanosome species.</title>
        <authorList>
            <person name="Jackson A.P."/>
            <person name="Berry A."/>
            <person name="Aslett M."/>
            <person name="Allison H.C."/>
            <person name="Burton P."/>
            <person name="Vavrova-Anderson J."/>
            <person name="Brown R."/>
            <person name="Browne H."/>
            <person name="Corton N."/>
            <person name="Hauser H."/>
            <person name="Gamble J."/>
            <person name="Gilderthorp R."/>
            <person name="Marcello L."/>
            <person name="McQuillan J."/>
            <person name="Otto T.D."/>
            <person name="Quail M.A."/>
            <person name="Sanders M.J."/>
            <person name="van Tonder A."/>
            <person name="Ginger M.L."/>
            <person name="Field M.C."/>
            <person name="Barry J.D."/>
            <person name="Hertz-Fowler C."/>
            <person name="Berriman M."/>
        </authorList>
    </citation>
    <scope>NUCLEOTIDE SEQUENCE [LARGE SCALE GENOMIC DNA]</scope>
    <source>
        <strain evidence="2 3">IL3000</strain>
    </source>
</reference>
<evidence type="ECO:0000313" key="2">
    <source>
        <dbReference type="EMBL" id="CCD17084.1"/>
    </source>
</evidence>
<reference evidence="3" key="1">
    <citation type="submission" date="2011-07" db="EMBL/GenBank/DDBJ databases">
        <title>Divergent evolution of antigenic variation in African trypanosomes.</title>
        <authorList>
            <person name="Jackson A.P."/>
            <person name="Berry A."/>
            <person name="Allison H.C."/>
            <person name="Burton P."/>
            <person name="Anderson J."/>
            <person name="Aslett M."/>
            <person name="Brown R."/>
            <person name="Corton N."/>
            <person name="Harris D."/>
            <person name="Hauser H."/>
            <person name="Gamble J."/>
            <person name="Gilderthorp R."/>
            <person name="McQuillan J."/>
            <person name="Quail M.A."/>
            <person name="Sanders M."/>
            <person name="Van Tonder A."/>
            <person name="Ginger M.L."/>
            <person name="Donelson J.E."/>
            <person name="Field M.C."/>
            <person name="Barry J.D."/>
            <person name="Berriman M."/>
            <person name="Hertz-Fowler C."/>
        </authorList>
    </citation>
    <scope>NUCLEOTIDE SEQUENCE [LARGE SCALE GENOMIC DNA]</scope>
    <source>
        <strain evidence="3">IL3000</strain>
    </source>
</reference>
<feature type="compositionally biased region" description="Basic and acidic residues" evidence="1">
    <location>
        <begin position="229"/>
        <end position="245"/>
    </location>
</feature>
<accession>F9WID7</accession>
<name>F9WID7_TRYCI</name>
<dbReference type="PANTHER" id="PTHR37564">
    <property type="entry name" value="KINETOPLAST DNA-ASSOCIATED PROTEIN"/>
    <property type="match status" value="1"/>
</dbReference>
<comment type="caution">
    <text evidence="2">The sequence shown here is derived from an EMBL/GenBank/DDBJ whole genome shotgun (WGS) entry which is preliminary data.</text>
</comment>
<evidence type="ECO:0000256" key="1">
    <source>
        <dbReference type="SAM" id="MobiDB-lite"/>
    </source>
</evidence>
<evidence type="ECO:0000313" key="3">
    <source>
        <dbReference type="Proteomes" id="UP000000702"/>
    </source>
</evidence>
<dbReference type="AlphaFoldDB" id="F9WID7"/>
<dbReference type="Proteomes" id="UP000000702">
    <property type="component" value="Unassembled WGS sequence"/>
</dbReference>
<gene>
    <name evidence="2" type="ORF">TCIL3000_0_19370</name>
</gene>
<dbReference type="EMBL" id="CAEQ01002571">
    <property type="protein sequence ID" value="CCD17084.1"/>
    <property type="molecule type" value="Genomic_DNA"/>
</dbReference>
<protein>
    <submittedName>
        <fullName evidence="2">WGS project CAEQ00000000 data, annotated contig 771</fullName>
    </submittedName>
</protein>
<proteinExistence type="predicted"/>
<keyword evidence="3" id="KW-1185">Reference proteome</keyword>
<feature type="compositionally biased region" description="Basic and acidic residues" evidence="1">
    <location>
        <begin position="211"/>
        <end position="222"/>
    </location>
</feature>
<feature type="compositionally biased region" description="Basic and acidic residues" evidence="1">
    <location>
        <begin position="172"/>
        <end position="202"/>
    </location>
</feature>
<dbReference type="InterPro" id="IPR052695">
    <property type="entry name" value="Kinetoplast-DNA-binding"/>
</dbReference>